<organism evidence="5 6">
    <name type="scientific">Oligella ureolytica</name>
    <dbReference type="NCBI Taxonomy" id="90244"/>
    <lineage>
        <taxon>Bacteria</taxon>
        <taxon>Pseudomonadati</taxon>
        <taxon>Pseudomonadota</taxon>
        <taxon>Betaproteobacteria</taxon>
        <taxon>Burkholderiales</taxon>
        <taxon>Alcaligenaceae</taxon>
        <taxon>Oligella</taxon>
    </lineage>
</organism>
<protein>
    <submittedName>
        <fullName evidence="4">Efflux transporter outer membrane subunit</fullName>
    </submittedName>
    <submittedName>
        <fullName evidence="5">Outer membrane protein oprM</fullName>
    </submittedName>
</protein>
<dbReference type="GO" id="GO:0005886">
    <property type="term" value="C:plasma membrane"/>
    <property type="evidence" value="ECO:0007669"/>
    <property type="project" value="UniProtKB-SubCell"/>
</dbReference>
<sequence length="472" mass="51416">MSIKRLILTASMSSVLAACAVGPDYHVPDSAVAAAFKGVPVNSEQWIEVKPSQAWIRGDWWTDFNDAELNQLIFILNQENQTVAQALARYQAAIAQTRGSRAGLFPSLDSTTSANRSGGSESDVLSRYSLGADVSWEADLWGRIRRQVEASSASEEAAAINLADARLSMQAELLQNYFSLRSTDLERQLLRQIISAYEQSLQITRNRYEQGVAAYADVVAAEAQLENARVDAISIETTRSTHENAIAVLIGQTPSTFSLAEKPNYLPEPISVPVGLPSELLRARPDIAAAERNVAAANANIGVAQSAWFPRLNLSASGSFQESNFSDWINSPINVWSLGPQLVLSILDGGARRAGVASAKADYQAEVAGYRQTVLEAMREVENALTTGANLVREQEAQQRALNASRQSLAITLNQYQAGLVDFLSVTQVQNTTYNAEIRQLNLRANRLQNQVNLIRALGGGWENPRLLQASN</sequence>
<evidence type="ECO:0000256" key="3">
    <source>
        <dbReference type="SAM" id="Coils"/>
    </source>
</evidence>
<gene>
    <name evidence="5" type="primary">oprM_1</name>
    <name evidence="4" type="ORF">I6G29_05725</name>
    <name evidence="5" type="ORF">NCTC11997_01200</name>
</gene>
<dbReference type="AlphaFoldDB" id="A0A378XDS1"/>
<evidence type="ECO:0000313" key="4">
    <source>
        <dbReference type="EMBL" id="QPT41039.1"/>
    </source>
</evidence>
<evidence type="ECO:0000313" key="7">
    <source>
        <dbReference type="Proteomes" id="UP000594903"/>
    </source>
</evidence>
<comment type="subcellular location">
    <subcellularLocation>
        <location evidence="2">Cell membrane</location>
        <topology evidence="2">Lipid-anchor</topology>
    </subcellularLocation>
</comment>
<evidence type="ECO:0000313" key="5">
    <source>
        <dbReference type="EMBL" id="SUA53520.1"/>
    </source>
</evidence>
<evidence type="ECO:0000313" key="6">
    <source>
        <dbReference type="Proteomes" id="UP000254603"/>
    </source>
</evidence>
<keyword evidence="2" id="KW-0812">Transmembrane</keyword>
<feature type="signal peptide" evidence="2">
    <location>
        <begin position="1"/>
        <end position="20"/>
    </location>
</feature>
<dbReference type="PROSITE" id="PS51257">
    <property type="entry name" value="PROKAR_LIPOPROTEIN"/>
    <property type="match status" value="1"/>
</dbReference>
<name>A0A378XDS1_9BURK</name>
<dbReference type="SUPFAM" id="SSF56954">
    <property type="entry name" value="Outer membrane efflux proteins (OEP)"/>
    <property type="match status" value="1"/>
</dbReference>
<keyword evidence="3" id="KW-0175">Coiled coil</keyword>
<evidence type="ECO:0000256" key="1">
    <source>
        <dbReference type="ARBA" id="ARBA00007613"/>
    </source>
</evidence>
<feature type="chain" id="PRO_5016487231" evidence="2">
    <location>
        <begin position="21"/>
        <end position="472"/>
    </location>
</feature>
<keyword evidence="7" id="KW-1185">Reference proteome</keyword>
<dbReference type="GO" id="GO:0015562">
    <property type="term" value="F:efflux transmembrane transporter activity"/>
    <property type="evidence" value="ECO:0007669"/>
    <property type="project" value="InterPro"/>
</dbReference>
<dbReference type="OrthoDB" id="9770517at2"/>
<dbReference type="PANTHER" id="PTHR30203:SF33">
    <property type="entry name" value="BLR4455 PROTEIN"/>
    <property type="match status" value="1"/>
</dbReference>
<dbReference type="RefSeq" id="WP_018574072.1">
    <property type="nucleotide sequence ID" value="NZ_CP065725.1"/>
</dbReference>
<accession>A0A378XDS1</accession>
<dbReference type="Gene3D" id="2.20.200.10">
    <property type="entry name" value="Outer membrane efflux proteins (OEP)"/>
    <property type="match status" value="1"/>
</dbReference>
<keyword evidence="2" id="KW-0472">Membrane</keyword>
<dbReference type="InterPro" id="IPR003423">
    <property type="entry name" value="OMP_efflux"/>
</dbReference>
<keyword evidence="2" id="KW-1134">Transmembrane beta strand</keyword>
<dbReference type="Proteomes" id="UP000594903">
    <property type="component" value="Chromosome"/>
</dbReference>
<comment type="similarity">
    <text evidence="1 2">Belongs to the outer membrane factor (OMF) (TC 1.B.17) family.</text>
</comment>
<keyword evidence="2" id="KW-0564">Palmitate</keyword>
<evidence type="ECO:0000256" key="2">
    <source>
        <dbReference type="RuleBase" id="RU362097"/>
    </source>
</evidence>
<dbReference type="STRING" id="1122619.GCA_000373745_00888"/>
<dbReference type="Proteomes" id="UP000254603">
    <property type="component" value="Unassembled WGS sequence"/>
</dbReference>
<keyword evidence="2" id="KW-0449">Lipoprotein</keyword>
<dbReference type="NCBIfam" id="TIGR01845">
    <property type="entry name" value="outer_NodT"/>
    <property type="match status" value="1"/>
</dbReference>
<dbReference type="PANTHER" id="PTHR30203">
    <property type="entry name" value="OUTER MEMBRANE CATION EFFLUX PROTEIN"/>
    <property type="match status" value="1"/>
</dbReference>
<reference evidence="4 7" key="2">
    <citation type="submission" date="2020-12" db="EMBL/GenBank/DDBJ databases">
        <title>FDA dAtabase for Regulatory Grade micrObial Sequences (FDA-ARGOS): Supporting development and validation of Infectious Disease Dx tests.</title>
        <authorList>
            <person name="Sproer C."/>
            <person name="Gronow S."/>
            <person name="Severitt S."/>
            <person name="Schroder I."/>
            <person name="Tallon L."/>
            <person name="Sadzewicz L."/>
            <person name="Zhao X."/>
            <person name="Boylan J."/>
            <person name="Ott S."/>
            <person name="Bowen H."/>
            <person name="Vavikolanu K."/>
            <person name="Mehta A."/>
            <person name="Aluvathingal J."/>
            <person name="Nadendla S."/>
            <person name="Lowell S."/>
            <person name="Myers T."/>
            <person name="Yan Y."/>
            <person name="Sichtig H."/>
        </authorList>
    </citation>
    <scope>NUCLEOTIDE SEQUENCE [LARGE SCALE GENOMIC DNA]</scope>
    <source>
        <strain evidence="4 7">FDAARGOS_872</strain>
    </source>
</reference>
<keyword evidence="2" id="KW-0732">Signal</keyword>
<dbReference type="Pfam" id="PF02321">
    <property type="entry name" value="OEP"/>
    <property type="match status" value="2"/>
</dbReference>
<reference evidence="5 6" key="1">
    <citation type="submission" date="2018-06" db="EMBL/GenBank/DDBJ databases">
        <authorList>
            <consortium name="Pathogen Informatics"/>
            <person name="Doyle S."/>
        </authorList>
    </citation>
    <scope>NUCLEOTIDE SEQUENCE [LARGE SCALE GENOMIC DNA]</scope>
    <source>
        <strain evidence="5 6">NCTC11997</strain>
    </source>
</reference>
<feature type="coiled-coil region" evidence="3">
    <location>
        <begin position="431"/>
        <end position="458"/>
    </location>
</feature>
<dbReference type="Gene3D" id="1.20.1600.10">
    <property type="entry name" value="Outer membrane efflux proteins (OEP)"/>
    <property type="match status" value="1"/>
</dbReference>
<dbReference type="EMBL" id="UGSB01000001">
    <property type="protein sequence ID" value="SUA53520.1"/>
    <property type="molecule type" value="Genomic_DNA"/>
</dbReference>
<dbReference type="InterPro" id="IPR010131">
    <property type="entry name" value="MdtP/NodT-like"/>
</dbReference>
<dbReference type="EMBL" id="CP065725">
    <property type="protein sequence ID" value="QPT41039.1"/>
    <property type="molecule type" value="Genomic_DNA"/>
</dbReference>
<proteinExistence type="inferred from homology"/>